<proteinExistence type="predicted"/>
<accession>A0A7M7T461</accession>
<dbReference type="KEGG" id="spu:115928787"/>
<evidence type="ECO:0000256" key="1">
    <source>
        <dbReference type="SAM" id="MobiDB-lite"/>
    </source>
</evidence>
<feature type="compositionally biased region" description="Low complexity" evidence="1">
    <location>
        <begin position="89"/>
        <end position="100"/>
    </location>
</feature>
<organism evidence="2 3">
    <name type="scientific">Strongylocentrotus purpuratus</name>
    <name type="common">Purple sea urchin</name>
    <dbReference type="NCBI Taxonomy" id="7668"/>
    <lineage>
        <taxon>Eukaryota</taxon>
        <taxon>Metazoa</taxon>
        <taxon>Echinodermata</taxon>
        <taxon>Eleutherozoa</taxon>
        <taxon>Echinozoa</taxon>
        <taxon>Echinoidea</taxon>
        <taxon>Euechinoidea</taxon>
        <taxon>Echinacea</taxon>
        <taxon>Camarodonta</taxon>
        <taxon>Echinidea</taxon>
        <taxon>Strongylocentrotidae</taxon>
        <taxon>Strongylocentrotus</taxon>
    </lineage>
</organism>
<name>A0A7M7T461_STRPU</name>
<evidence type="ECO:0000313" key="3">
    <source>
        <dbReference type="Proteomes" id="UP000007110"/>
    </source>
</evidence>
<evidence type="ECO:0000313" key="2">
    <source>
        <dbReference type="EnsemblMetazoa" id="XP_030852547"/>
    </source>
</evidence>
<keyword evidence="3" id="KW-1185">Reference proteome</keyword>
<reference evidence="3" key="1">
    <citation type="submission" date="2015-02" db="EMBL/GenBank/DDBJ databases">
        <title>Genome sequencing for Strongylocentrotus purpuratus.</title>
        <authorList>
            <person name="Murali S."/>
            <person name="Liu Y."/>
            <person name="Vee V."/>
            <person name="English A."/>
            <person name="Wang M."/>
            <person name="Skinner E."/>
            <person name="Han Y."/>
            <person name="Muzny D.M."/>
            <person name="Worley K.C."/>
            <person name="Gibbs R.A."/>
        </authorList>
    </citation>
    <scope>NUCLEOTIDE SEQUENCE</scope>
</reference>
<sequence>MDGDFGTTRLSTRQPVLRLDLEALPRPTEQPEDPASGPETALPLVPPLTCPDTPATSQPGPVMPPARAAPTTPAASSGTSDGPPRRPVRPSVVVPVPSSVDTQLPSLTPVGRASASPRRSIPVAQPNLSGTQTMTCDIDTRTTVIMGVNPN</sequence>
<dbReference type="AlphaFoldDB" id="A0A7M7T461"/>
<protein>
    <submittedName>
        <fullName evidence="2">Uncharacterized protein</fullName>
    </submittedName>
</protein>
<dbReference type="InParanoid" id="A0A7M7T461"/>
<feature type="region of interest" description="Disordered" evidence="1">
    <location>
        <begin position="1"/>
        <end position="131"/>
    </location>
</feature>
<feature type="compositionally biased region" description="Low complexity" evidence="1">
    <location>
        <begin position="65"/>
        <end position="80"/>
    </location>
</feature>
<dbReference type="RefSeq" id="XP_030852547.1">
    <property type="nucleotide sequence ID" value="XM_030996687.1"/>
</dbReference>
<dbReference type="EnsemblMetazoa" id="XM_030996687">
    <property type="protein sequence ID" value="XP_030852547"/>
    <property type="gene ID" value="LOC115928787"/>
</dbReference>
<reference evidence="2" key="2">
    <citation type="submission" date="2021-01" db="UniProtKB">
        <authorList>
            <consortium name="EnsemblMetazoa"/>
        </authorList>
    </citation>
    <scope>IDENTIFICATION</scope>
</reference>
<dbReference type="Proteomes" id="UP000007110">
    <property type="component" value="Unassembled WGS sequence"/>
</dbReference>
<dbReference type="GeneID" id="115928787"/>